<protein>
    <submittedName>
        <fullName evidence="1">Vitamin K epoxide reductase complex, subunit 1-like 1, isoform CRA_b</fullName>
    </submittedName>
</protein>
<accession>A6J0N9</accession>
<dbReference type="RGD" id="1303249">
    <property type="gene designation" value="Vkorc1l1"/>
</dbReference>
<evidence type="ECO:0000313" key="2">
    <source>
        <dbReference type="Proteomes" id="UP000234681"/>
    </source>
</evidence>
<evidence type="ECO:0000313" key="1">
    <source>
        <dbReference type="EMBL" id="EDM13479.1"/>
    </source>
</evidence>
<proteinExistence type="predicted"/>
<gene>
    <name evidence="1 3" type="primary">Vkorc1l1</name>
    <name evidence="1" type="ORF">rCG_21736</name>
</gene>
<dbReference type="EMBL" id="CH473973">
    <property type="protein sequence ID" value="EDM13479.1"/>
    <property type="molecule type" value="Genomic_DNA"/>
</dbReference>
<evidence type="ECO:0000313" key="3">
    <source>
        <dbReference type="RGD" id="1303249"/>
    </source>
</evidence>
<reference evidence="1 2" key="1">
    <citation type="submission" date="2005-07" db="EMBL/GenBank/DDBJ databases">
        <authorList>
            <person name="Mural R.J."/>
            <person name="Li P.W."/>
            <person name="Adams M.D."/>
            <person name="Amanatides P.G."/>
            <person name="Baden-Tillson H."/>
            <person name="Barnstead M."/>
            <person name="Chin S.H."/>
            <person name="Dew I."/>
            <person name="Evans C.A."/>
            <person name="Ferriera S."/>
            <person name="Flanigan M."/>
            <person name="Fosler C."/>
            <person name="Glodek A."/>
            <person name="Gu Z."/>
            <person name="Holt R.A."/>
            <person name="Jennings D."/>
            <person name="Kraft C.L."/>
            <person name="Lu F."/>
            <person name="Nguyen T."/>
            <person name="Nusskern D.R."/>
            <person name="Pfannkoch C.M."/>
            <person name="Sitter C."/>
            <person name="Sutton G.G."/>
            <person name="Venter J.C."/>
            <person name="Wang Z."/>
            <person name="Woodage T."/>
            <person name="Zheng X.H."/>
            <person name="Zhong F."/>
        </authorList>
    </citation>
    <scope>NUCLEOTIDE SEQUENCE [LARGE SCALE GENOMIC DNA]</scope>
    <source>
        <strain>BN</strain>
        <strain evidence="2">Sprague-Dawley</strain>
    </source>
</reference>
<organism evidence="1 2">
    <name type="scientific">Rattus norvegicus</name>
    <name type="common">Rat</name>
    <dbReference type="NCBI Taxonomy" id="10116"/>
    <lineage>
        <taxon>Eukaryota</taxon>
        <taxon>Metazoa</taxon>
        <taxon>Chordata</taxon>
        <taxon>Craniata</taxon>
        <taxon>Vertebrata</taxon>
        <taxon>Euteleostomi</taxon>
        <taxon>Mammalia</taxon>
        <taxon>Eutheria</taxon>
        <taxon>Euarchontoglires</taxon>
        <taxon>Glires</taxon>
        <taxon>Rodentia</taxon>
        <taxon>Myomorpha</taxon>
        <taxon>Muroidea</taxon>
        <taxon>Muridae</taxon>
        <taxon>Murinae</taxon>
        <taxon>Rattus</taxon>
    </lineage>
</organism>
<name>A6J0N9_RAT</name>
<dbReference type="Proteomes" id="UP000234681">
    <property type="component" value="Chromosome 12"/>
</dbReference>
<sequence length="75" mass="8662">MYHRISGRDSCKIGIVKPSYLGGSNQCLNRQLNSDFIKGVPHECEHFRDYLNLTVYALSSEVVKGRLESTEWDLW</sequence>
<dbReference type="AlphaFoldDB" id="A6J0N9"/>